<dbReference type="PATRIC" id="fig|261654.4.peg.2023"/>
<dbReference type="OrthoDB" id="3544511at2"/>
<dbReference type="RefSeq" id="WP_091661227.1">
    <property type="nucleotide sequence ID" value="NZ_LT594323.1"/>
</dbReference>
<sequence>MRGPLWRGWLWTPSTSIRLALRRSTTWWTRHNQEEQRLAAARPAAPARHWYRPWWWYAILTATVVILLVWLVTQLVLPLTNILWHHDPPRAFPPTEWVDDTFCKVPRDAQCTKITGAVTKLLPLPTAVAIFYLFTRFRVEPAYQRIARKAPEDLVTTSNDALGDIVGRDELCEVLIERIRDPDVRCPMVLVGGVGAGKSAVLVQLTHELAARGIVPIVLRMRDLNPEHLNFEKEAQQRFLDLIDPNLYSGGQGDRLWRQLRWSNKIAVIADGLDELGASGQQDTAGGHGPEGQHDSELREAFRRAAADRLPLIAATRPYDPLRSMPAVVVGLEPLSEGHALAFGLGDGARVPGTDVVAHLISDSDATESPLYLKVIRDLHRYHRLPKDPDRSPGPGEASHPVDRSTVRLELLKAWRRAIEEGYVCEDFAHGEPERRHALDVVSAFACLGLLHGSLSIRYDNLIDCAPEDHPHHVVFAELARRVGDGITVRDKAALVTAVTTAGEFSIVGLEPTGLRFQHGVIQAYLAEQFLTSPKVYRHLLRESGRTTPSKELLIAFTLLSRDPDRRRSLHPHRPEGRIGWFLGLRAGDEVGHLVDHLVKRADRREENPCWRLELYGTALEIDAEATPPAHPTIARRIEDEWSHFIEPEVGDRPLDEAKLHLVRRWGDAARLISHRRRTGAHGFTGRVEPAYDGLFRLVRQETSYRVRLAAVREIGLGGEPAARVLRRVRAPGPVCLTPDADNTDAQDQQLRGWLAPLLFLSTRRDTEAPDDHPAREAARHLTGWLDELAAHRSAAGGRRLNLAGEIALAQGFRLAANVRILPLGRPSTDRSILVEKAEFALRHSRFWYSQLALVQALTLLSLPMDPAEPLPASGHGANPVGLVQHWLRVAGSEVPDRDRCVAHPFLLATARLCVKALVTREPERFCWIDEGETASRVGSCSPSVEVRRAQRLWIPDSMGWSVLDPRAERLLADVMLLLNLAERGDRPMEREARLHRADRCDLPPCLTTDRSPLDPERSVHSRERCAPGGTCLDDCPFRLCPLPAKGEPLARRMDQNFCARQADLTGWWNALLIRAPWQNVRLSELRRFWRLMSRRDLPRWRRW</sequence>
<feature type="region of interest" description="Disordered" evidence="1">
    <location>
        <begin position="384"/>
        <end position="403"/>
    </location>
</feature>
<dbReference type="Gene3D" id="3.40.50.300">
    <property type="entry name" value="P-loop containing nucleotide triphosphate hydrolases"/>
    <property type="match status" value="1"/>
</dbReference>
<protein>
    <recommendedName>
        <fullName evidence="5">NACHT domain-containing protein</fullName>
    </recommendedName>
</protein>
<evidence type="ECO:0000256" key="1">
    <source>
        <dbReference type="SAM" id="MobiDB-lite"/>
    </source>
</evidence>
<evidence type="ECO:0000313" key="3">
    <source>
        <dbReference type="EMBL" id="SBT42451.1"/>
    </source>
</evidence>
<reference evidence="4" key="1">
    <citation type="submission" date="2016-06" db="EMBL/GenBank/DDBJ databases">
        <authorList>
            <person name="Varghese N."/>
            <person name="Submissions Spin"/>
        </authorList>
    </citation>
    <scope>NUCLEOTIDE SEQUENCE [LARGE SCALE GENOMIC DNA]</scope>
    <source>
        <strain evidence="4">DSM 44815</strain>
    </source>
</reference>
<keyword evidence="2" id="KW-0812">Transmembrane</keyword>
<evidence type="ECO:0000313" key="4">
    <source>
        <dbReference type="Proteomes" id="UP000199385"/>
    </source>
</evidence>
<dbReference type="Proteomes" id="UP000199385">
    <property type="component" value="Chromosome I"/>
</dbReference>
<dbReference type="SUPFAM" id="SSF52540">
    <property type="entry name" value="P-loop containing nucleoside triphosphate hydrolases"/>
    <property type="match status" value="1"/>
</dbReference>
<evidence type="ECO:0000256" key="2">
    <source>
        <dbReference type="SAM" id="Phobius"/>
    </source>
</evidence>
<keyword evidence="4" id="KW-1185">Reference proteome</keyword>
<keyword evidence="2" id="KW-0472">Membrane</keyword>
<organism evidence="3 4">
    <name type="scientific">Micromonospora auratinigra</name>
    <dbReference type="NCBI Taxonomy" id="261654"/>
    <lineage>
        <taxon>Bacteria</taxon>
        <taxon>Bacillati</taxon>
        <taxon>Actinomycetota</taxon>
        <taxon>Actinomycetes</taxon>
        <taxon>Micromonosporales</taxon>
        <taxon>Micromonosporaceae</taxon>
        <taxon>Micromonospora</taxon>
    </lineage>
</organism>
<gene>
    <name evidence="3" type="ORF">GA0070611_1988</name>
</gene>
<feature type="transmembrane region" description="Helical" evidence="2">
    <location>
        <begin position="54"/>
        <end position="73"/>
    </location>
</feature>
<dbReference type="InterPro" id="IPR027417">
    <property type="entry name" value="P-loop_NTPase"/>
</dbReference>
<dbReference type="EMBL" id="LT594323">
    <property type="protein sequence ID" value="SBT42451.1"/>
    <property type="molecule type" value="Genomic_DNA"/>
</dbReference>
<evidence type="ECO:0008006" key="5">
    <source>
        <dbReference type="Google" id="ProtNLM"/>
    </source>
</evidence>
<accession>A0A1A8ZF38</accession>
<name>A0A1A8ZF38_9ACTN</name>
<dbReference type="STRING" id="261654.GA0070611_1988"/>
<proteinExistence type="predicted"/>
<dbReference type="AlphaFoldDB" id="A0A1A8ZF38"/>
<keyword evidence="2" id="KW-1133">Transmembrane helix</keyword>